<organism evidence="1 2">
    <name type="scientific">Apiospora phragmitis</name>
    <dbReference type="NCBI Taxonomy" id="2905665"/>
    <lineage>
        <taxon>Eukaryota</taxon>
        <taxon>Fungi</taxon>
        <taxon>Dikarya</taxon>
        <taxon>Ascomycota</taxon>
        <taxon>Pezizomycotina</taxon>
        <taxon>Sordariomycetes</taxon>
        <taxon>Xylariomycetidae</taxon>
        <taxon>Amphisphaeriales</taxon>
        <taxon>Apiosporaceae</taxon>
        <taxon>Apiospora</taxon>
    </lineage>
</organism>
<accession>A0ABR1USR2</accession>
<sequence length="81" mass="9084">MSFLQTLFRTGISSPKIYDSASQSELGKEIRIGYIIVMHNMEGKGPETEGRPPATNVRRFLGSWSISSWSLRHPFASMDGH</sequence>
<dbReference type="RefSeq" id="XP_066715236.1">
    <property type="nucleotide sequence ID" value="XM_066859749.1"/>
</dbReference>
<dbReference type="GeneID" id="92092812"/>
<gene>
    <name evidence="1" type="ORF">PG994_008340</name>
</gene>
<dbReference type="EMBL" id="JAQQWL010000008">
    <property type="protein sequence ID" value="KAK8061974.1"/>
    <property type="molecule type" value="Genomic_DNA"/>
</dbReference>
<evidence type="ECO:0000313" key="1">
    <source>
        <dbReference type="EMBL" id="KAK8061974.1"/>
    </source>
</evidence>
<reference evidence="1 2" key="1">
    <citation type="submission" date="2023-01" db="EMBL/GenBank/DDBJ databases">
        <title>Analysis of 21 Apiospora genomes using comparative genomics revels a genus with tremendous synthesis potential of carbohydrate active enzymes and secondary metabolites.</title>
        <authorList>
            <person name="Sorensen T."/>
        </authorList>
    </citation>
    <scope>NUCLEOTIDE SEQUENCE [LARGE SCALE GENOMIC DNA]</scope>
    <source>
        <strain evidence="1 2">CBS 135458</strain>
    </source>
</reference>
<proteinExistence type="predicted"/>
<keyword evidence="2" id="KW-1185">Reference proteome</keyword>
<dbReference type="Proteomes" id="UP001480595">
    <property type="component" value="Unassembled WGS sequence"/>
</dbReference>
<comment type="caution">
    <text evidence="1">The sequence shown here is derived from an EMBL/GenBank/DDBJ whole genome shotgun (WGS) entry which is preliminary data.</text>
</comment>
<name>A0ABR1USR2_9PEZI</name>
<protein>
    <submittedName>
        <fullName evidence="1">Uncharacterized protein</fullName>
    </submittedName>
</protein>
<evidence type="ECO:0000313" key="2">
    <source>
        <dbReference type="Proteomes" id="UP001480595"/>
    </source>
</evidence>